<sequence>MFRKFRILILLLVLTTVGLAAWRATTRLSAWEHTVHVALYPIAADNSPATTAYLNTLENESFADIGQWIAQESQRYGKTVLQPVVVRVAPPLREQPPLPVEHGSTLDNMLWSLKLRWWAMNNDAIAGPQPQVRLFVLYHDPERNAQVPHSIGLSKGQLGLIHAYASRRQHRQNNVVIAHELLHTFGATDKYHLASLQPIHPHGYAEPDKTPLLPQRSAEIMGGRIPLTAERAEIPASLLHTLIGEQTAREIGLLK</sequence>
<name>A0ABZ2XCW7_9RHOO</name>
<keyword evidence="2" id="KW-1185">Reference proteome</keyword>
<dbReference type="Proteomes" id="UP001479520">
    <property type="component" value="Chromosome"/>
</dbReference>
<dbReference type="EMBL" id="CP151406">
    <property type="protein sequence ID" value="WZJ20386.1"/>
    <property type="molecule type" value="Genomic_DNA"/>
</dbReference>
<gene>
    <name evidence="1" type="ORF">AADV58_10505</name>
</gene>
<evidence type="ECO:0000313" key="1">
    <source>
        <dbReference type="EMBL" id="WZJ20386.1"/>
    </source>
</evidence>
<organism evidence="1 2">
    <name type="scientific">Azonexus hydrophilus</name>
    <dbReference type="NCBI Taxonomy" id="418702"/>
    <lineage>
        <taxon>Bacteria</taxon>
        <taxon>Pseudomonadati</taxon>
        <taxon>Pseudomonadota</taxon>
        <taxon>Betaproteobacteria</taxon>
        <taxon>Rhodocyclales</taxon>
        <taxon>Azonexaceae</taxon>
        <taxon>Azonexus</taxon>
    </lineage>
</organism>
<proteinExistence type="predicted"/>
<reference evidence="1 2" key="1">
    <citation type="submission" date="2024-04" db="EMBL/GenBank/DDBJ databases">
        <title>Dissimilatory iodate-reducing microorganisms contribute to the enrichment of iodine in groundwater.</title>
        <authorList>
            <person name="Jiang Z."/>
        </authorList>
    </citation>
    <scope>NUCLEOTIDE SEQUENCE [LARGE SCALE GENOMIC DNA]</scope>
    <source>
        <strain evidence="1 2">NCP973</strain>
    </source>
</reference>
<evidence type="ECO:0008006" key="3">
    <source>
        <dbReference type="Google" id="ProtNLM"/>
    </source>
</evidence>
<protein>
    <recommendedName>
        <fullName evidence="3">Peptidase M10 metallopeptidase domain-containing protein</fullName>
    </recommendedName>
</protein>
<evidence type="ECO:0000313" key="2">
    <source>
        <dbReference type="Proteomes" id="UP001479520"/>
    </source>
</evidence>
<accession>A0ABZ2XCW7</accession>
<dbReference type="RefSeq" id="WP_341743139.1">
    <property type="nucleotide sequence ID" value="NZ_CP151406.1"/>
</dbReference>